<dbReference type="OMA" id="IIMVDTT"/>
<organism evidence="4">
    <name type="scientific">Leptosphaeria maculans (strain JN3 / isolate v23.1.3 / race Av1-4-5-6-7-8)</name>
    <name type="common">Blackleg fungus</name>
    <name type="synonym">Phoma lingam</name>
    <dbReference type="NCBI Taxonomy" id="985895"/>
    <lineage>
        <taxon>Eukaryota</taxon>
        <taxon>Fungi</taxon>
        <taxon>Dikarya</taxon>
        <taxon>Ascomycota</taxon>
        <taxon>Pezizomycotina</taxon>
        <taxon>Dothideomycetes</taxon>
        <taxon>Pleosporomycetidae</taxon>
        <taxon>Pleosporales</taxon>
        <taxon>Pleosporineae</taxon>
        <taxon>Leptosphaeriaceae</taxon>
        <taxon>Plenodomus</taxon>
        <taxon>Plenodomus lingam/Leptosphaeria maculans species complex</taxon>
    </lineage>
</organism>
<reference evidence="4" key="1">
    <citation type="journal article" date="2011" name="Nat. Commun.">
        <title>Effector diversification within compartments of the Leptosphaeria maculans genome affected by Repeat-Induced Point mutations.</title>
        <authorList>
            <person name="Rouxel T."/>
            <person name="Grandaubert J."/>
            <person name="Hane J.K."/>
            <person name="Hoede C."/>
            <person name="van de Wouw A.P."/>
            <person name="Couloux A."/>
            <person name="Dominguez V."/>
            <person name="Anthouard V."/>
            <person name="Bally P."/>
            <person name="Bourras S."/>
            <person name="Cozijnsen A.J."/>
            <person name="Ciuffetti L.M."/>
            <person name="Degrave A."/>
            <person name="Dilmaghani A."/>
            <person name="Duret L."/>
            <person name="Fudal I."/>
            <person name="Goodwin S.B."/>
            <person name="Gout L."/>
            <person name="Glaser N."/>
            <person name="Linglin J."/>
            <person name="Kema G.H.J."/>
            <person name="Lapalu N."/>
            <person name="Lawrence C.B."/>
            <person name="May K."/>
            <person name="Meyer M."/>
            <person name="Ollivier B."/>
            <person name="Poulain J."/>
            <person name="Schoch C.L."/>
            <person name="Simon A."/>
            <person name="Spatafora J.W."/>
            <person name="Stachowiak A."/>
            <person name="Turgeon B.G."/>
            <person name="Tyler B.M."/>
            <person name="Vincent D."/>
            <person name="Weissenbach J."/>
            <person name="Amselem J."/>
            <person name="Quesneville H."/>
            <person name="Oliver R.P."/>
            <person name="Wincker P."/>
            <person name="Balesdent M.-H."/>
            <person name="Howlett B.J."/>
        </authorList>
    </citation>
    <scope>NUCLEOTIDE SEQUENCE [LARGE SCALE GENOMIC DNA]</scope>
    <source>
        <strain evidence="4">JN3 / isolate v23.1.3 / race Av1-4-5-6-7-8</strain>
    </source>
</reference>
<keyword evidence="4" id="KW-1185">Reference proteome</keyword>
<dbReference type="SUPFAM" id="SSF49777">
    <property type="entry name" value="PEBP-like"/>
    <property type="match status" value="1"/>
</dbReference>
<dbReference type="eggNOG" id="ENOG502SR5A">
    <property type="taxonomic scope" value="Eukaryota"/>
</dbReference>
<accession>E4ZN91</accession>
<evidence type="ECO:0000313" key="3">
    <source>
        <dbReference type="EMBL" id="CBX92950.1"/>
    </source>
</evidence>
<dbReference type="Proteomes" id="UP000002668">
    <property type="component" value="Genome"/>
</dbReference>
<feature type="chain" id="PRO_5003194703" evidence="2">
    <location>
        <begin position="20"/>
        <end position="320"/>
    </location>
</feature>
<evidence type="ECO:0000313" key="4">
    <source>
        <dbReference type="Proteomes" id="UP000002668"/>
    </source>
</evidence>
<feature type="signal peptide" evidence="2">
    <location>
        <begin position="1"/>
        <end position="19"/>
    </location>
</feature>
<evidence type="ECO:0000256" key="1">
    <source>
        <dbReference type="SAM" id="MobiDB-lite"/>
    </source>
</evidence>
<dbReference type="AlphaFoldDB" id="E4ZN91"/>
<dbReference type="EMBL" id="FP929105">
    <property type="protein sequence ID" value="CBX92950.1"/>
    <property type="molecule type" value="Genomic_DNA"/>
</dbReference>
<dbReference type="VEuPathDB" id="FungiDB:LEMA_P038510.1"/>
<keyword evidence="2" id="KW-0732">Signal</keyword>
<feature type="compositionally biased region" description="Polar residues" evidence="1">
    <location>
        <begin position="248"/>
        <end position="261"/>
    </location>
</feature>
<dbReference type="InterPro" id="IPR036610">
    <property type="entry name" value="PEBP-like_sf"/>
</dbReference>
<dbReference type="InterPro" id="IPR035810">
    <property type="entry name" value="PEBP_euk"/>
</dbReference>
<dbReference type="RefSeq" id="XP_003836315.1">
    <property type="nucleotide sequence ID" value="XM_003836267.1"/>
</dbReference>
<dbReference type="GeneID" id="13282685"/>
<dbReference type="HOGENOM" id="CLU_068487_0_0_1"/>
<gene>
    <name evidence="3" type="ORF">LEMA_P038510.1</name>
</gene>
<name>E4ZN91_LEPMJ</name>
<sequence>MVHVRAVVAALSSLAIATAQRTPKIVPTDLQSGFESNTQIQVSYTDNAVNGFLDGTLFEKDAVSEEPTFALGDSSGISPTTLYTILMLDTTCPQTRTLHYARTNFKNNFKITNINSSSPPLLAYQPPGAFGETGDNRQYSFLMYTNPGRREIETLVLPGEGEPFNVRRFQEENGLEDASAGVGMVVKLGGQASCGEGQAPNTLPASLAAPRPGPSSTLAGAGTGVGGSSAVETGSSSGPSTLPPGDATTPTPSRNATSAVQSDAGGPSAIMSTADLANVNPGATGSPTSSAGLAEQTANAGPRILAQSTWVLVPLLVLVL</sequence>
<dbReference type="OrthoDB" id="5231984at2759"/>
<protein>
    <submittedName>
        <fullName evidence="3">Uncharacterized protein</fullName>
    </submittedName>
</protein>
<feature type="compositionally biased region" description="Low complexity" evidence="1">
    <location>
        <begin position="228"/>
        <end position="245"/>
    </location>
</feature>
<evidence type="ECO:0000256" key="2">
    <source>
        <dbReference type="SAM" id="SignalP"/>
    </source>
</evidence>
<dbReference type="CDD" id="cd00866">
    <property type="entry name" value="PEBP_euk"/>
    <property type="match status" value="1"/>
</dbReference>
<proteinExistence type="predicted"/>
<dbReference type="Gene3D" id="3.90.280.10">
    <property type="entry name" value="PEBP-like"/>
    <property type="match status" value="1"/>
</dbReference>
<feature type="region of interest" description="Disordered" evidence="1">
    <location>
        <begin position="197"/>
        <end position="272"/>
    </location>
</feature>
<dbReference type="InParanoid" id="E4ZN91"/>